<feature type="domain" description="DUF8020" evidence="1">
    <location>
        <begin position="54"/>
        <end position="135"/>
    </location>
</feature>
<keyword evidence="3" id="KW-1185">Reference proteome</keyword>
<dbReference type="Proteomes" id="UP001601442">
    <property type="component" value="Unassembled WGS sequence"/>
</dbReference>
<evidence type="ECO:0000313" key="2">
    <source>
        <dbReference type="EMBL" id="MFF0499007.1"/>
    </source>
</evidence>
<name>A0ABW6P792_9NOCA</name>
<reference evidence="2 3" key="1">
    <citation type="submission" date="2024-10" db="EMBL/GenBank/DDBJ databases">
        <title>The Natural Products Discovery Center: Release of the First 8490 Sequenced Strains for Exploring Actinobacteria Biosynthetic Diversity.</title>
        <authorList>
            <person name="Kalkreuter E."/>
            <person name="Kautsar S.A."/>
            <person name="Yang D."/>
            <person name="Bader C.D."/>
            <person name="Teijaro C.N."/>
            <person name="Fluegel L."/>
            <person name="Davis C.M."/>
            <person name="Simpson J.R."/>
            <person name="Lauterbach L."/>
            <person name="Steele A.D."/>
            <person name="Gui C."/>
            <person name="Meng S."/>
            <person name="Li G."/>
            <person name="Viehrig K."/>
            <person name="Ye F."/>
            <person name="Su P."/>
            <person name="Kiefer A.F."/>
            <person name="Nichols A."/>
            <person name="Cepeda A.J."/>
            <person name="Yan W."/>
            <person name="Fan B."/>
            <person name="Jiang Y."/>
            <person name="Adhikari A."/>
            <person name="Zheng C.-J."/>
            <person name="Schuster L."/>
            <person name="Cowan T.M."/>
            <person name="Smanski M.J."/>
            <person name="Chevrette M.G."/>
            <person name="De Carvalho L.P.S."/>
            <person name="Shen B."/>
        </authorList>
    </citation>
    <scope>NUCLEOTIDE SEQUENCE [LARGE SCALE GENOMIC DNA]</scope>
    <source>
        <strain evidence="2 3">NPDC004119</strain>
    </source>
</reference>
<sequence>MRAANPDDGLENRMKLRRGTAVAAMVIGAMTVALGTANADPAPAPAPAADAKPGIDYSTKLVDKTVVTKLKNGTFELVEKHGATPDQKQQVVDIKDQAGNVALEMPIDYRIAGVQIPIKPVLKDNGTVLELTPDKPGNVDLTKPVAAAPVAAVAETKADQQTPIQADKPVLVAKDVASPIENQRAMSDFATKFGLATAIGGFVGTAIGAVIGCVVTIVAGCIPGLVTGAGVGGIVGTVAVGGPALVAAGVELVNTMQAADGSTQWSDAAMAAASGQPQQANQPR</sequence>
<dbReference type="Pfam" id="PF26059">
    <property type="entry name" value="DUF8020"/>
    <property type="match status" value="1"/>
</dbReference>
<comment type="caution">
    <text evidence="2">The sequence shown here is derived from an EMBL/GenBank/DDBJ whole genome shotgun (WGS) entry which is preliminary data.</text>
</comment>
<proteinExistence type="predicted"/>
<evidence type="ECO:0000259" key="1">
    <source>
        <dbReference type="Pfam" id="PF26059"/>
    </source>
</evidence>
<evidence type="ECO:0000313" key="3">
    <source>
        <dbReference type="Proteomes" id="UP001601442"/>
    </source>
</evidence>
<dbReference type="InterPro" id="IPR058333">
    <property type="entry name" value="DUF8020"/>
</dbReference>
<dbReference type="RefSeq" id="WP_233225307.1">
    <property type="nucleotide sequence ID" value="NZ_JBIAMT010000004.1"/>
</dbReference>
<organism evidence="2 3">
    <name type="scientific">Nocardia aobensis</name>
    <dbReference type="NCBI Taxonomy" id="257277"/>
    <lineage>
        <taxon>Bacteria</taxon>
        <taxon>Bacillati</taxon>
        <taxon>Actinomycetota</taxon>
        <taxon>Actinomycetes</taxon>
        <taxon>Mycobacteriales</taxon>
        <taxon>Nocardiaceae</taxon>
        <taxon>Nocardia</taxon>
    </lineage>
</organism>
<protein>
    <recommendedName>
        <fullName evidence="1">DUF8020 domain-containing protein</fullName>
    </recommendedName>
</protein>
<dbReference type="EMBL" id="JBIAMT010000004">
    <property type="protein sequence ID" value="MFF0499007.1"/>
    <property type="molecule type" value="Genomic_DNA"/>
</dbReference>
<gene>
    <name evidence="2" type="ORF">ACFYU5_21560</name>
</gene>
<accession>A0ABW6P792</accession>